<name>A0A022WGE0_TRIRU</name>
<organism evidence="3">
    <name type="scientific">Trichophyton rubrum CBS 288.86</name>
    <dbReference type="NCBI Taxonomy" id="1215330"/>
    <lineage>
        <taxon>Eukaryota</taxon>
        <taxon>Fungi</taxon>
        <taxon>Dikarya</taxon>
        <taxon>Ascomycota</taxon>
        <taxon>Pezizomycotina</taxon>
        <taxon>Eurotiomycetes</taxon>
        <taxon>Eurotiomycetidae</taxon>
        <taxon>Onygenales</taxon>
        <taxon>Arthrodermataceae</taxon>
        <taxon>Trichophyton</taxon>
    </lineage>
</organism>
<dbReference type="EMBL" id="KK207697">
    <property type="protein sequence ID" value="EZF57161.1"/>
    <property type="molecule type" value="Genomic_DNA"/>
</dbReference>
<sequence>MGKPQRQQRQSRAKKGAGGIRKGVRKRAKPMPKALKDKLRDISYSKTAHGFVPEDILLDNQPRPPGYVFVPKGNVYITRKCRSQTHDLGSPVYTVYCSTTYKQTGLYVPASVQAAVELESKETSEDRKRAVAQKDARDRQKARELLLKEFPNMPRSDLTAVLNHAFLKGSRRVGRSGKVASEKDKVRLAVEAHIRHVHTEYDDMIRRGLTRERARENIWDEVVILRDSWRK</sequence>
<feature type="region of interest" description="Disordered" evidence="1">
    <location>
        <begin position="1"/>
        <end position="35"/>
    </location>
</feature>
<evidence type="ECO:0000256" key="1">
    <source>
        <dbReference type="SAM" id="MobiDB-lite"/>
    </source>
</evidence>
<dbReference type="InterPro" id="IPR018744">
    <property type="entry name" value="DUF2293"/>
</dbReference>
<gene>
    <name evidence="3" type="ORF">H103_00571</name>
</gene>
<evidence type="ECO:0000259" key="2">
    <source>
        <dbReference type="Pfam" id="PF10056"/>
    </source>
</evidence>
<feature type="domain" description="DUF2293" evidence="2">
    <location>
        <begin position="146"/>
        <end position="230"/>
    </location>
</feature>
<protein>
    <recommendedName>
        <fullName evidence="2">DUF2293 domain-containing protein</fullName>
    </recommendedName>
</protein>
<reference evidence="3" key="1">
    <citation type="submission" date="2014-02" db="EMBL/GenBank/DDBJ databases">
        <title>The Genome Sequence of Trichophyton rubrum (morphotype fischeri) CBS 288.86.</title>
        <authorList>
            <consortium name="The Broad Institute Genomics Platform"/>
            <person name="Cuomo C.A."/>
            <person name="White T.C."/>
            <person name="Graser Y."/>
            <person name="Martinez-Rossi N."/>
            <person name="Heitman J."/>
            <person name="Young S.K."/>
            <person name="Zeng Q."/>
            <person name="Gargeya S."/>
            <person name="Abouelleil A."/>
            <person name="Alvarado L."/>
            <person name="Chapman S.B."/>
            <person name="Gainer-Dewar J."/>
            <person name="Goldberg J."/>
            <person name="Griggs A."/>
            <person name="Gujja S."/>
            <person name="Hansen M."/>
            <person name="Howarth C."/>
            <person name="Imamovic A."/>
            <person name="Larimer J."/>
            <person name="Martinez D."/>
            <person name="Murphy C."/>
            <person name="Pearson M.D."/>
            <person name="Persinoti G."/>
            <person name="Poon T."/>
            <person name="Priest M."/>
            <person name="Roberts A.D."/>
            <person name="Saif S."/>
            <person name="Shea T.D."/>
            <person name="Sykes S.N."/>
            <person name="Wortman J."/>
            <person name="Nusbaum C."/>
            <person name="Birren B."/>
        </authorList>
    </citation>
    <scope>NUCLEOTIDE SEQUENCE [LARGE SCALE GENOMIC DNA]</scope>
    <source>
        <strain evidence="3">CBS 288.86</strain>
    </source>
</reference>
<evidence type="ECO:0000313" key="3">
    <source>
        <dbReference type="EMBL" id="EZF57161.1"/>
    </source>
</evidence>
<dbReference type="AlphaFoldDB" id="A0A022WGE0"/>
<dbReference type="Proteomes" id="UP000023758">
    <property type="component" value="Unassembled WGS sequence"/>
</dbReference>
<dbReference type="PANTHER" id="PTHR38113:SF2">
    <property type="entry name" value="DUF2293 DOMAIN-CONTAINING PROTEIN"/>
    <property type="match status" value="1"/>
</dbReference>
<dbReference type="OrthoDB" id="5381833at2759"/>
<dbReference type="HOGENOM" id="CLU_089022_0_0_1"/>
<dbReference type="PANTHER" id="PTHR38113">
    <property type="match status" value="1"/>
</dbReference>
<proteinExistence type="predicted"/>
<dbReference type="Pfam" id="PF10056">
    <property type="entry name" value="DUF2293"/>
    <property type="match status" value="1"/>
</dbReference>
<accession>A0A022WGE0</accession>